<dbReference type="Gene3D" id="2.60.40.150">
    <property type="entry name" value="C2 domain"/>
    <property type="match status" value="1"/>
</dbReference>
<feature type="compositionally biased region" description="Gly residues" evidence="1">
    <location>
        <begin position="10"/>
        <end position="22"/>
    </location>
</feature>
<comment type="caution">
    <text evidence="3">The sequence shown here is derived from an EMBL/GenBank/DDBJ whole genome shotgun (WGS) entry which is preliminary data.</text>
</comment>
<evidence type="ECO:0000256" key="1">
    <source>
        <dbReference type="SAM" id="MobiDB-lite"/>
    </source>
</evidence>
<evidence type="ECO:0000259" key="2">
    <source>
        <dbReference type="PROSITE" id="PS50004"/>
    </source>
</evidence>
<dbReference type="CDD" id="cd04051">
    <property type="entry name" value="C2_SRC2_like"/>
    <property type="match status" value="1"/>
</dbReference>
<dbReference type="GO" id="GO:0006952">
    <property type="term" value="P:defense response"/>
    <property type="evidence" value="ECO:0007669"/>
    <property type="project" value="InterPro"/>
</dbReference>
<name>A0A199UIR5_ANACO</name>
<gene>
    <name evidence="3" type="ORF">ACMD2_01956</name>
</gene>
<feature type="domain" description="C2" evidence="2">
    <location>
        <begin position="20"/>
        <end position="139"/>
    </location>
</feature>
<dbReference type="Pfam" id="PF00168">
    <property type="entry name" value="C2"/>
    <property type="match status" value="1"/>
</dbReference>
<dbReference type="SMART" id="SM00239">
    <property type="entry name" value="C2"/>
    <property type="match status" value="1"/>
</dbReference>
<proteinExistence type="predicted"/>
<dbReference type="InterPro" id="IPR035892">
    <property type="entry name" value="C2_domain_sf"/>
</dbReference>
<dbReference type="AlphaFoldDB" id="A0A199UIR5"/>
<dbReference type="PROSITE" id="PS50004">
    <property type="entry name" value="C2"/>
    <property type="match status" value="1"/>
</dbReference>
<feature type="region of interest" description="Disordered" evidence="1">
    <location>
        <begin position="213"/>
        <end position="244"/>
    </location>
</feature>
<dbReference type="PANTHER" id="PTHR32246:SF143">
    <property type="entry name" value="CALCIUM-DEPENDENT LIPID-BINDING (CALB DOMAIN) FAMILY PROTEIN"/>
    <property type="match status" value="1"/>
</dbReference>
<dbReference type="InterPro" id="IPR000008">
    <property type="entry name" value="C2_dom"/>
</dbReference>
<sequence>MSPAGHEEGGGGGEGRGGGEGGEYYPSPPPFPYSFHLVEVTVISAQELFPASRAMQTYAVAWVDAAQKVRTRLDRAGHTDPAWNDKFVFRVGDAALRSATSAVTVEIYARTRLRGALLLGTARALLSTLRPSPSPRFAAVQVRRPLTLRPQGILNLSVSLLDAYARSLPLFADLAPNPNPNPKESSPAAAAAMVVVDREREEMEAKLEKWRAELPPMKKGEGAKEEKGLGGRAKEEKGLGGRARRRNSFGKFSCFSPVTESGEVAKVRFAGEREISR</sequence>
<organism evidence="3 4">
    <name type="scientific">Ananas comosus</name>
    <name type="common">Pineapple</name>
    <name type="synonym">Ananas ananas</name>
    <dbReference type="NCBI Taxonomy" id="4615"/>
    <lineage>
        <taxon>Eukaryota</taxon>
        <taxon>Viridiplantae</taxon>
        <taxon>Streptophyta</taxon>
        <taxon>Embryophyta</taxon>
        <taxon>Tracheophyta</taxon>
        <taxon>Spermatophyta</taxon>
        <taxon>Magnoliopsida</taxon>
        <taxon>Liliopsida</taxon>
        <taxon>Poales</taxon>
        <taxon>Bromeliaceae</taxon>
        <taxon>Bromelioideae</taxon>
        <taxon>Ananas</taxon>
    </lineage>
</organism>
<dbReference type="InterPro" id="IPR044750">
    <property type="entry name" value="C2_SRC2/BAP"/>
</dbReference>
<protein>
    <recommendedName>
        <fullName evidence="2">C2 domain-containing protein</fullName>
    </recommendedName>
</protein>
<dbReference type="Proteomes" id="UP000092600">
    <property type="component" value="Unassembled WGS sequence"/>
</dbReference>
<evidence type="ECO:0000313" key="4">
    <source>
        <dbReference type="Proteomes" id="UP000092600"/>
    </source>
</evidence>
<accession>A0A199UIR5</accession>
<dbReference type="STRING" id="4615.A0A199UIR5"/>
<dbReference type="EMBL" id="LSRQ01007777">
    <property type="protein sequence ID" value="OAY64596.1"/>
    <property type="molecule type" value="Genomic_DNA"/>
</dbReference>
<evidence type="ECO:0000313" key="3">
    <source>
        <dbReference type="EMBL" id="OAY64596.1"/>
    </source>
</evidence>
<dbReference type="PANTHER" id="PTHR32246">
    <property type="entry name" value="INGRESSION PROTEIN FIC1"/>
    <property type="match status" value="1"/>
</dbReference>
<feature type="compositionally biased region" description="Basic and acidic residues" evidence="1">
    <location>
        <begin position="213"/>
        <end position="239"/>
    </location>
</feature>
<dbReference type="SUPFAM" id="SSF49562">
    <property type="entry name" value="C2 domain (Calcium/lipid-binding domain, CaLB)"/>
    <property type="match status" value="1"/>
</dbReference>
<reference evidence="3 4" key="1">
    <citation type="journal article" date="2016" name="DNA Res.">
        <title>The draft genome of MD-2 pineapple using hybrid error correction of long reads.</title>
        <authorList>
            <person name="Redwan R.M."/>
            <person name="Saidin A."/>
            <person name="Kumar S.V."/>
        </authorList>
    </citation>
    <scope>NUCLEOTIDE SEQUENCE [LARGE SCALE GENOMIC DNA]</scope>
    <source>
        <strain evidence="4">cv. MD2</strain>
        <tissue evidence="3">Leaf</tissue>
    </source>
</reference>
<feature type="region of interest" description="Disordered" evidence="1">
    <location>
        <begin position="1"/>
        <end position="25"/>
    </location>
</feature>